<dbReference type="Proteomes" id="UP000239663">
    <property type="component" value="Unassembled WGS sequence"/>
</dbReference>
<protein>
    <recommendedName>
        <fullName evidence="4">Sporulation protein</fullName>
    </recommendedName>
</protein>
<evidence type="ECO:0000256" key="1">
    <source>
        <dbReference type="SAM" id="MobiDB-lite"/>
    </source>
</evidence>
<proteinExistence type="predicted"/>
<name>A0A2S7N5B9_9BACI</name>
<evidence type="ECO:0000313" key="3">
    <source>
        <dbReference type="Proteomes" id="UP000239663"/>
    </source>
</evidence>
<dbReference type="InterPro" id="IPR025571">
    <property type="entry name" value="YqfQ"/>
</dbReference>
<dbReference type="AlphaFoldDB" id="A0A2S7N5B9"/>
<feature type="compositionally biased region" description="Low complexity" evidence="1">
    <location>
        <begin position="161"/>
        <end position="178"/>
    </location>
</feature>
<sequence length="178" mass="17688">MMAPRGMMGAANNAGAAGARGLFARGAQGAAAGAPRSGGILSSLFGRGGGAAGNAVTAARSVTGAAGSAAQGGASLTNIMNGTQKVLAAGERIVPMVRQVQQYGPLIKNLPSMWKMYRGLKAADTAADSAETETPAVDDISTVHEETASAATLSTEEETIKAAPKSSASKPSVPKLFI</sequence>
<gene>
    <name evidence="2" type="ORF">CYL18_00875</name>
</gene>
<accession>A0A2S7N5B9</accession>
<evidence type="ECO:0000313" key="2">
    <source>
        <dbReference type="EMBL" id="PQD97216.1"/>
    </source>
</evidence>
<evidence type="ECO:0008006" key="4">
    <source>
        <dbReference type="Google" id="ProtNLM"/>
    </source>
</evidence>
<organism evidence="2 3">
    <name type="scientific">Pradoshia eiseniae</name>
    <dbReference type="NCBI Taxonomy" id="2064768"/>
    <lineage>
        <taxon>Bacteria</taxon>
        <taxon>Bacillati</taxon>
        <taxon>Bacillota</taxon>
        <taxon>Bacilli</taxon>
        <taxon>Bacillales</taxon>
        <taxon>Bacillaceae</taxon>
        <taxon>Pradoshia</taxon>
    </lineage>
</organism>
<dbReference type="Pfam" id="PF14181">
    <property type="entry name" value="YqfQ"/>
    <property type="match status" value="1"/>
</dbReference>
<comment type="caution">
    <text evidence="2">The sequence shown here is derived from an EMBL/GenBank/DDBJ whole genome shotgun (WGS) entry which is preliminary data.</text>
</comment>
<keyword evidence="3" id="KW-1185">Reference proteome</keyword>
<reference evidence="2 3" key="1">
    <citation type="submission" date="2017-12" db="EMBL/GenBank/DDBJ databases">
        <title>Taxonomic description and draft genome of Pradoshia cofamensis Gen. nov., sp. nov., a thermotolerant bacillale isolated from anterior gut of earthworm Eisenia fetida.</title>
        <authorList>
            <person name="Saha T."/>
            <person name="Chakraborty R."/>
        </authorList>
    </citation>
    <scope>NUCLEOTIDE SEQUENCE [LARGE SCALE GENOMIC DNA]</scope>
    <source>
        <strain evidence="2 3">EAG3</strain>
    </source>
</reference>
<feature type="region of interest" description="Disordered" evidence="1">
    <location>
        <begin position="148"/>
        <end position="178"/>
    </location>
</feature>
<dbReference type="EMBL" id="PKOZ01000001">
    <property type="protein sequence ID" value="PQD97216.1"/>
    <property type="molecule type" value="Genomic_DNA"/>
</dbReference>